<dbReference type="SUPFAM" id="SSF54695">
    <property type="entry name" value="POZ domain"/>
    <property type="match status" value="1"/>
</dbReference>
<dbReference type="EMBL" id="JAAMPI010000192">
    <property type="protein sequence ID" value="KAF4634330.1"/>
    <property type="molecule type" value="Genomic_DNA"/>
</dbReference>
<evidence type="ECO:0000313" key="3">
    <source>
        <dbReference type="Proteomes" id="UP000566819"/>
    </source>
</evidence>
<evidence type="ECO:0008006" key="4">
    <source>
        <dbReference type="Google" id="ProtNLM"/>
    </source>
</evidence>
<evidence type="ECO:0000256" key="1">
    <source>
        <dbReference type="SAM" id="MobiDB-lite"/>
    </source>
</evidence>
<dbReference type="Proteomes" id="UP000566819">
    <property type="component" value="Unassembled WGS sequence"/>
</dbReference>
<feature type="region of interest" description="Disordered" evidence="1">
    <location>
        <begin position="1"/>
        <end position="28"/>
    </location>
</feature>
<dbReference type="AlphaFoldDB" id="A0A8H4RSR9"/>
<evidence type="ECO:0000313" key="2">
    <source>
        <dbReference type="EMBL" id="KAF4634330.1"/>
    </source>
</evidence>
<keyword evidence="3" id="KW-1185">Reference proteome</keyword>
<reference evidence="2 3" key="1">
    <citation type="submission" date="2020-03" db="EMBL/GenBank/DDBJ databases">
        <title>Draft Genome Sequence of Cudoniella acicularis.</title>
        <authorList>
            <person name="Buettner E."/>
            <person name="Kellner H."/>
        </authorList>
    </citation>
    <scope>NUCLEOTIDE SEQUENCE [LARGE SCALE GENOMIC DNA]</scope>
    <source>
        <strain evidence="2 3">DSM 108380</strain>
    </source>
</reference>
<protein>
    <recommendedName>
        <fullName evidence="4">BTB domain-containing protein</fullName>
    </recommendedName>
</protein>
<feature type="compositionally biased region" description="Basic residues" evidence="1">
    <location>
        <begin position="15"/>
        <end position="24"/>
    </location>
</feature>
<gene>
    <name evidence="2" type="ORF">G7Y89_g3777</name>
</gene>
<name>A0A8H4RSR9_9HELO</name>
<feature type="region of interest" description="Disordered" evidence="1">
    <location>
        <begin position="235"/>
        <end position="276"/>
    </location>
</feature>
<organism evidence="2 3">
    <name type="scientific">Cudoniella acicularis</name>
    <dbReference type="NCBI Taxonomy" id="354080"/>
    <lineage>
        <taxon>Eukaryota</taxon>
        <taxon>Fungi</taxon>
        <taxon>Dikarya</taxon>
        <taxon>Ascomycota</taxon>
        <taxon>Pezizomycotina</taxon>
        <taxon>Leotiomycetes</taxon>
        <taxon>Helotiales</taxon>
        <taxon>Tricladiaceae</taxon>
        <taxon>Cudoniella</taxon>
    </lineage>
</organism>
<feature type="compositionally biased region" description="Basic and acidic residues" evidence="1">
    <location>
        <begin position="252"/>
        <end position="276"/>
    </location>
</feature>
<dbReference type="OrthoDB" id="3496234at2759"/>
<dbReference type="InterPro" id="IPR011333">
    <property type="entry name" value="SKP1/BTB/POZ_sf"/>
</dbReference>
<dbReference type="Gene3D" id="3.30.710.10">
    <property type="entry name" value="Potassium Channel Kv1.1, Chain A"/>
    <property type="match status" value="1"/>
</dbReference>
<comment type="caution">
    <text evidence="2">The sequence shown here is derived from an EMBL/GenBank/DDBJ whole genome shotgun (WGS) entry which is preliminary data.</text>
</comment>
<accession>A0A8H4RSR9</accession>
<proteinExistence type="predicted"/>
<sequence>MPVPRRKKDFIPKGNHAHSRKSHISHTTLRSNQDFMSKIASKMSSFNDHLAMNTPKVPYQIYHNLHPGRTAVQQAPPYEVPLQYMPTQSHPLPPHFHPMQMQMQMPMPPKPQLPALPPPLELLHLANGHMAAPTLHPAAPAIAPPQTATPRPAANRRSQSIEKLLLTPVSGPNDGVNVIVTSGGKELVFTVHRMLLSHFSPVFAKHLEVLDRNKAKVKSLKVKASAYVNELDWESQNGDVEGGDGGEQGAITDKDNKDGGDNKEIKQGRGDEHKAEDRDIEVNVVVRLPSLTTLPKIHLPEEAGEVSKDAMAAFIEWLYCGPLGGSGAAGPHVFPSPVSGITATTLVHLWVLAKKLQIPSCMNDCIQGIEMRRRQTNIIETAMVKWIYDNTEVGCGLRELLVDQCAWVLDGEWLVGSKLGGGKNEEMFPREFLVDLCLRTKKLLSGGTQPGFLKIEERAGTYWTQE</sequence>